<keyword evidence="7" id="KW-0067">ATP-binding</keyword>
<keyword evidence="6" id="KW-0106">Calcium</keyword>
<dbReference type="PROSITE" id="PS50011">
    <property type="entry name" value="PROTEIN_KINASE_DOM"/>
    <property type="match status" value="1"/>
</dbReference>
<dbReference type="InterPro" id="IPR002048">
    <property type="entry name" value="EF_hand_dom"/>
</dbReference>
<dbReference type="InterPro" id="IPR018247">
    <property type="entry name" value="EF_Hand_1_Ca_BS"/>
</dbReference>
<dbReference type="EMBL" id="CAXAMM010040017">
    <property type="protein sequence ID" value="CAK9090622.1"/>
    <property type="molecule type" value="Genomic_DNA"/>
</dbReference>
<dbReference type="CDD" id="cd00051">
    <property type="entry name" value="EFh"/>
    <property type="match status" value="1"/>
</dbReference>
<evidence type="ECO:0000256" key="2">
    <source>
        <dbReference type="ARBA" id="ARBA00022527"/>
    </source>
</evidence>
<feature type="domain" description="EF-hand" evidence="11">
    <location>
        <begin position="362"/>
        <end position="397"/>
    </location>
</feature>
<dbReference type="PROSITE" id="PS50222">
    <property type="entry name" value="EF_HAND_2"/>
    <property type="match status" value="3"/>
</dbReference>
<evidence type="ECO:0000313" key="13">
    <source>
        <dbReference type="EMBL" id="CAK9090622.1"/>
    </source>
</evidence>
<dbReference type="Pfam" id="PF13499">
    <property type="entry name" value="EF-hand_7"/>
    <property type="match status" value="2"/>
</dbReference>
<dbReference type="InterPro" id="IPR011009">
    <property type="entry name" value="Kinase-like_dom_sf"/>
</dbReference>
<evidence type="ECO:0000259" key="10">
    <source>
        <dbReference type="PROSITE" id="PS50011"/>
    </source>
</evidence>
<evidence type="ECO:0000256" key="1">
    <source>
        <dbReference type="ARBA" id="ARBA00001946"/>
    </source>
</evidence>
<dbReference type="Gene3D" id="1.10.510.10">
    <property type="entry name" value="Transferase(Phosphotransferase) domain 1"/>
    <property type="match status" value="1"/>
</dbReference>
<dbReference type="SUPFAM" id="SSF47473">
    <property type="entry name" value="EF-hand"/>
    <property type="match status" value="1"/>
</dbReference>
<feature type="domain" description="EF-hand" evidence="11">
    <location>
        <begin position="398"/>
        <end position="429"/>
    </location>
</feature>
<evidence type="ECO:0000256" key="5">
    <source>
        <dbReference type="ARBA" id="ARBA00022777"/>
    </source>
</evidence>
<comment type="similarity">
    <text evidence="8">Belongs to the protein kinase superfamily. Ser/Thr protein kinase family. CDPK subfamily.</text>
</comment>
<accession>A0ABP0QUN9</accession>
<evidence type="ECO:0000256" key="7">
    <source>
        <dbReference type="ARBA" id="ARBA00022840"/>
    </source>
</evidence>
<dbReference type="InterPro" id="IPR000719">
    <property type="entry name" value="Prot_kinase_dom"/>
</dbReference>
<name>A0ABP0QUN9_9DINO</name>
<evidence type="ECO:0000256" key="8">
    <source>
        <dbReference type="ARBA" id="ARBA00024334"/>
    </source>
</evidence>
<dbReference type="Gene3D" id="3.30.200.20">
    <property type="entry name" value="Phosphorylase Kinase, domain 1"/>
    <property type="match status" value="1"/>
</dbReference>
<feature type="domain" description="EF-hand" evidence="11">
    <location>
        <begin position="290"/>
        <end position="325"/>
    </location>
</feature>
<comment type="caution">
    <text evidence="13">The sequence shown here is derived from an EMBL/GenBank/DDBJ whole genome shotgun (WGS) entry which is preliminary data.</text>
</comment>
<organism evidence="13 14">
    <name type="scientific">Durusdinium trenchii</name>
    <dbReference type="NCBI Taxonomy" id="1381693"/>
    <lineage>
        <taxon>Eukaryota</taxon>
        <taxon>Sar</taxon>
        <taxon>Alveolata</taxon>
        <taxon>Dinophyceae</taxon>
        <taxon>Suessiales</taxon>
        <taxon>Symbiodiniaceae</taxon>
        <taxon>Durusdinium</taxon>
    </lineage>
</organism>
<evidence type="ECO:0000256" key="3">
    <source>
        <dbReference type="ARBA" id="ARBA00022679"/>
    </source>
</evidence>
<keyword evidence="14" id="KW-1185">Reference proteome</keyword>
<evidence type="ECO:0000313" key="14">
    <source>
        <dbReference type="Proteomes" id="UP001642464"/>
    </source>
</evidence>
<proteinExistence type="inferred from homology"/>
<dbReference type="PANTHER" id="PTHR24349">
    <property type="entry name" value="SERINE/THREONINE-PROTEIN KINASE"/>
    <property type="match status" value="1"/>
</dbReference>
<evidence type="ECO:0000313" key="12">
    <source>
        <dbReference type="EMBL" id="CAK9089902.1"/>
    </source>
</evidence>
<keyword evidence="4" id="KW-0547">Nucleotide-binding</keyword>
<evidence type="ECO:0000256" key="6">
    <source>
        <dbReference type="ARBA" id="ARBA00022837"/>
    </source>
</evidence>
<dbReference type="InterPro" id="IPR050205">
    <property type="entry name" value="CDPK_Ser/Thr_kinases"/>
</dbReference>
<dbReference type="SMART" id="SM00054">
    <property type="entry name" value="EFh"/>
    <property type="match status" value="4"/>
</dbReference>
<dbReference type="InterPro" id="IPR011992">
    <property type="entry name" value="EF-hand-dom_pair"/>
</dbReference>
<dbReference type="EMBL" id="CAXAMM010039906">
    <property type="protein sequence ID" value="CAK9089902.1"/>
    <property type="molecule type" value="Genomic_DNA"/>
</dbReference>
<evidence type="ECO:0000256" key="9">
    <source>
        <dbReference type="SAM" id="MobiDB-lite"/>
    </source>
</evidence>
<dbReference type="Proteomes" id="UP001642464">
    <property type="component" value="Unassembled WGS sequence"/>
</dbReference>
<dbReference type="GO" id="GO:0016301">
    <property type="term" value="F:kinase activity"/>
    <property type="evidence" value="ECO:0007669"/>
    <property type="project" value="UniProtKB-KW"/>
</dbReference>
<protein>
    <submittedName>
        <fullName evidence="13">Calcium-dependent protein kinase 2 (PfCDPK2)</fullName>
    </submittedName>
</protein>
<dbReference type="Pfam" id="PF00069">
    <property type="entry name" value="Pkinase"/>
    <property type="match status" value="1"/>
</dbReference>
<dbReference type="PROSITE" id="PS00018">
    <property type="entry name" value="EF_HAND_1"/>
    <property type="match status" value="2"/>
</dbReference>
<reference evidence="13 14" key="1">
    <citation type="submission" date="2024-02" db="EMBL/GenBank/DDBJ databases">
        <authorList>
            <person name="Chen Y."/>
            <person name="Shah S."/>
            <person name="Dougan E. K."/>
            <person name="Thang M."/>
            <person name="Chan C."/>
        </authorList>
    </citation>
    <scope>NUCLEOTIDE SEQUENCE [LARGE SCALE GENOMIC DNA]</scope>
</reference>
<gene>
    <name evidence="12" type="ORF">SCF082_LOCUS42414</name>
    <name evidence="13" type="ORF">SCF082_LOCUS42738</name>
</gene>
<keyword evidence="2" id="KW-0723">Serine/threonine-protein kinase</keyword>
<keyword evidence="5 13" id="KW-0418">Kinase</keyword>
<keyword evidence="3" id="KW-0808">Transferase</keyword>
<dbReference type="SUPFAM" id="SSF56112">
    <property type="entry name" value="Protein kinase-like (PK-like)"/>
    <property type="match status" value="1"/>
</dbReference>
<feature type="domain" description="Protein kinase" evidence="10">
    <location>
        <begin position="19"/>
        <end position="253"/>
    </location>
</feature>
<evidence type="ECO:0000256" key="4">
    <source>
        <dbReference type="ARBA" id="ARBA00022741"/>
    </source>
</evidence>
<dbReference type="Gene3D" id="1.10.238.10">
    <property type="entry name" value="EF-hand"/>
    <property type="match status" value="1"/>
</dbReference>
<feature type="region of interest" description="Disordered" evidence="9">
    <location>
        <begin position="485"/>
        <end position="525"/>
    </location>
</feature>
<evidence type="ECO:0000259" key="11">
    <source>
        <dbReference type="PROSITE" id="PS50222"/>
    </source>
</evidence>
<comment type="cofactor">
    <cofactor evidence="1">
        <name>Mg(2+)</name>
        <dbReference type="ChEBI" id="CHEBI:18420"/>
    </cofactor>
</comment>
<sequence>MCSRSFVVQRRNAKTLARYNLGETLGSGSFGAVVRATDRISGAPRAWKALQKGKDNDSMFRKEAATMSVLDHPHLCRLFDVIEDQICFYFVMELCEGGDLQHYLEASSKNQLPEPSVAVLMRQLFGAIHYLHERSMAHSDFAARNILLLKRTADAPLEQCSAKLADFGSVRSFTAGAAVGPHKGDIWGLGLLMRGLICDISRVLGTKSPNRRPLDAQIWAGHSDEARCLCGRLLRRDPESRWTAEEALHHDWFYVVELPRAEIPGGILQRLRRFVSANVLVRSSLQALAEQREGHEQLFADMDQNCDGLLCHNDLFICLTEVGEDVSKEDLQQLLQEADPDNIGVVELSCFKGIMLKEKHTDSKRCLQAAFRIMDRDMDGKISCADLLRIFPSMKRSEATAMVAEADMDGDGGINLEEFTAMLRQYFIKPVEATSTWPKPQPSKNESMVKAKIRALATRTFRTVEYDAESRYSCAMSSYSGVSHLSQLNDSDSDDDSAQTDEPPPSRPAQSRLPGAPMITAKVDKAELVRDSEALERAKRASIQLGLQPQVAQIVSL</sequence>